<keyword evidence="7" id="KW-1185">Reference proteome</keyword>
<feature type="region of interest" description="Disordered" evidence="5">
    <location>
        <begin position="344"/>
        <end position="384"/>
    </location>
</feature>
<dbReference type="PANTHER" id="PTHR46647">
    <property type="entry name" value="RAB9 EFFECTOR PROTEIN WITH KELCH MOTIFS"/>
    <property type="match status" value="1"/>
</dbReference>
<gene>
    <name evidence="6" type="ORF">BSL78_07349</name>
</gene>
<name>A0A2G8L673_STIJA</name>
<reference evidence="6 7" key="1">
    <citation type="journal article" date="2017" name="PLoS Biol.">
        <title>The sea cucumber genome provides insights into morphological evolution and visceral regeneration.</title>
        <authorList>
            <person name="Zhang X."/>
            <person name="Sun L."/>
            <person name="Yuan J."/>
            <person name="Sun Y."/>
            <person name="Gao Y."/>
            <person name="Zhang L."/>
            <person name="Li S."/>
            <person name="Dai H."/>
            <person name="Hamel J.F."/>
            <person name="Liu C."/>
            <person name="Yu Y."/>
            <person name="Liu S."/>
            <person name="Lin W."/>
            <person name="Guo K."/>
            <person name="Jin S."/>
            <person name="Xu P."/>
            <person name="Storey K.B."/>
            <person name="Huan P."/>
            <person name="Zhang T."/>
            <person name="Zhou Y."/>
            <person name="Zhang J."/>
            <person name="Lin C."/>
            <person name="Li X."/>
            <person name="Xing L."/>
            <person name="Huo D."/>
            <person name="Sun M."/>
            <person name="Wang L."/>
            <person name="Mercier A."/>
            <person name="Li F."/>
            <person name="Yang H."/>
            <person name="Xiang J."/>
        </authorList>
    </citation>
    <scope>NUCLEOTIDE SEQUENCE [LARGE SCALE GENOMIC DNA]</scope>
    <source>
        <strain evidence="6">Shaxun</strain>
        <tissue evidence="6">Muscle</tissue>
    </source>
</reference>
<dbReference type="STRING" id="307972.A0A2G8L673"/>
<dbReference type="EMBL" id="MRZV01000202">
    <property type="protein sequence ID" value="PIK55738.1"/>
    <property type="molecule type" value="Genomic_DNA"/>
</dbReference>
<evidence type="ECO:0000256" key="1">
    <source>
        <dbReference type="ARBA" id="ARBA00022441"/>
    </source>
</evidence>
<protein>
    <recommendedName>
        <fullName evidence="4">Rab9 effector protein with kelch motifs</fullName>
    </recommendedName>
</protein>
<dbReference type="AlphaFoldDB" id="A0A2G8L673"/>
<evidence type="ECO:0000313" key="6">
    <source>
        <dbReference type="EMBL" id="PIK55738.1"/>
    </source>
</evidence>
<proteinExistence type="predicted"/>
<dbReference type="OrthoDB" id="10251809at2759"/>
<comment type="function">
    <text evidence="3">Rab9 effector required for endosome to trans-Golgi network (TGN) transport.</text>
</comment>
<organism evidence="6 7">
    <name type="scientific">Stichopus japonicus</name>
    <name type="common">Sea cucumber</name>
    <dbReference type="NCBI Taxonomy" id="307972"/>
    <lineage>
        <taxon>Eukaryota</taxon>
        <taxon>Metazoa</taxon>
        <taxon>Echinodermata</taxon>
        <taxon>Eleutherozoa</taxon>
        <taxon>Echinozoa</taxon>
        <taxon>Holothuroidea</taxon>
        <taxon>Aspidochirotacea</taxon>
        <taxon>Aspidochirotida</taxon>
        <taxon>Stichopodidae</taxon>
        <taxon>Apostichopus</taxon>
    </lineage>
</organism>
<evidence type="ECO:0000256" key="3">
    <source>
        <dbReference type="ARBA" id="ARBA00037224"/>
    </source>
</evidence>
<evidence type="ECO:0000256" key="2">
    <source>
        <dbReference type="ARBA" id="ARBA00022737"/>
    </source>
</evidence>
<sequence>MQLHPVLEMGEIPANSKMWYVISAGGCTPPSMRVGHSAISLPSKSASKVLLLGGANPNGVFPENHLLNLDSYEWEKVPWQGLKGRYEHAAFLPTTQNDKVFVFGGADQSGNLNDLQVLDLQTGKWSGVEVSGEAPSPRTCRGSAWCNGQLYVFSGGEQGTDPVADSKLHVFNSESQTWKQPEVTGQVPKPRHGHATVAIGRKLYLHGGMARDTYYYDLHEYDIETSVWKQIKCSGDIPPGMAAHGAVAFGQKVVIFGGMIKDGASDTTYVLDTDHFQWKKVELTGPPPASRLDHAMCIVTLTFPRDLPSKETDSQGGDCALPGIIDITKDAMFVVDGVKQDLSNDDEQGVGTAAGTDHHLGASDSQTLASPDGNKPLHPEAATSVSSLDNVDVASCVFVHGGMDVSGQIFDDCLVIKLDDL</sequence>
<evidence type="ECO:0000256" key="5">
    <source>
        <dbReference type="SAM" id="MobiDB-lite"/>
    </source>
</evidence>
<dbReference type="Pfam" id="PF24681">
    <property type="entry name" value="Kelch_KLHDC2_KLHL20_DRC7"/>
    <property type="match status" value="1"/>
</dbReference>
<dbReference type="Proteomes" id="UP000230750">
    <property type="component" value="Unassembled WGS sequence"/>
</dbReference>
<comment type="caution">
    <text evidence="6">The sequence shown here is derived from an EMBL/GenBank/DDBJ whole genome shotgun (WGS) entry which is preliminary data.</text>
</comment>
<dbReference type="SUPFAM" id="SSF117281">
    <property type="entry name" value="Kelch motif"/>
    <property type="match status" value="1"/>
</dbReference>
<evidence type="ECO:0000313" key="7">
    <source>
        <dbReference type="Proteomes" id="UP000230750"/>
    </source>
</evidence>
<dbReference type="InterPro" id="IPR015915">
    <property type="entry name" value="Kelch-typ_b-propeller"/>
</dbReference>
<keyword evidence="2" id="KW-0677">Repeat</keyword>
<accession>A0A2G8L673</accession>
<evidence type="ECO:0000256" key="4">
    <source>
        <dbReference type="ARBA" id="ARBA00039295"/>
    </source>
</evidence>
<dbReference type="InterPro" id="IPR052124">
    <property type="entry name" value="Rab9_kelch_effector"/>
</dbReference>
<keyword evidence="1" id="KW-0880">Kelch repeat</keyword>
<dbReference type="PANTHER" id="PTHR46647:SF1">
    <property type="entry name" value="RAB9 EFFECTOR PROTEIN WITH KELCH MOTIFS"/>
    <property type="match status" value="1"/>
</dbReference>
<dbReference type="Gene3D" id="2.120.10.80">
    <property type="entry name" value="Kelch-type beta propeller"/>
    <property type="match status" value="2"/>
</dbReference>